<dbReference type="Pfam" id="PF13731">
    <property type="entry name" value="WxL"/>
    <property type="match status" value="1"/>
</dbReference>
<organism evidence="4 5">
    <name type="scientific">Candidatus Enterococcus ferrettii</name>
    <dbReference type="NCBI Taxonomy" id="2815324"/>
    <lineage>
        <taxon>Bacteria</taxon>
        <taxon>Bacillati</taxon>
        <taxon>Bacillota</taxon>
        <taxon>Bacilli</taxon>
        <taxon>Lactobacillales</taxon>
        <taxon>Enterococcaceae</taxon>
        <taxon>Enterococcus</taxon>
    </lineage>
</organism>
<evidence type="ECO:0000256" key="2">
    <source>
        <dbReference type="SAM" id="SignalP"/>
    </source>
</evidence>
<evidence type="ECO:0000313" key="5">
    <source>
        <dbReference type="Proteomes" id="UP000664357"/>
    </source>
</evidence>
<feature type="signal peptide" evidence="2">
    <location>
        <begin position="1"/>
        <end position="27"/>
    </location>
</feature>
<proteinExistence type="predicted"/>
<dbReference type="RefSeq" id="WP_207704854.1">
    <property type="nucleotide sequence ID" value="NZ_JAFREL020000001.1"/>
</dbReference>
<protein>
    <recommendedName>
        <fullName evidence="3">WxL domain-containing protein</fullName>
    </recommendedName>
</protein>
<dbReference type="EMBL" id="JAFREL020000001">
    <property type="protein sequence ID" value="MEO1769326.1"/>
    <property type="molecule type" value="Genomic_DNA"/>
</dbReference>
<gene>
    <name evidence="4" type="ORF">JZO67_001277</name>
</gene>
<evidence type="ECO:0000256" key="1">
    <source>
        <dbReference type="SAM" id="MobiDB-lite"/>
    </source>
</evidence>
<sequence length="251" mass="26321">MKKLSMVSMLFISFGLLGGASGIFVEAAENDASTPATATIEKPDENDPNDNGSEGDDSGNPTDPDDDSGFNPDNPNTGTPGLLRIDHAPSSFNFGTIKIGSKQTKFAALESGTATDGTAKEVPNYVKVTDNTGNFAGWELSVSRTEFVNQEDEAQTLDGTTLSFKHAYANAGSKGEGMPSTVASETAIPVDAKTVLVQANENEGMGEWYYVLGATNEEGAQAVALDVPVKKYTAGSYTSTLNWNLTDAPNA</sequence>
<comment type="caution">
    <text evidence="4">The sequence shown here is derived from an EMBL/GenBank/DDBJ whole genome shotgun (WGS) entry which is preliminary data.</text>
</comment>
<keyword evidence="5" id="KW-1185">Reference proteome</keyword>
<feature type="chain" id="PRO_5047300355" description="WxL domain-containing protein" evidence="2">
    <location>
        <begin position="28"/>
        <end position="251"/>
    </location>
</feature>
<dbReference type="Proteomes" id="UP000664357">
    <property type="component" value="Unassembled WGS sequence"/>
</dbReference>
<feature type="region of interest" description="Disordered" evidence="1">
    <location>
        <begin position="32"/>
        <end position="84"/>
    </location>
</feature>
<name>A0ABV0EL14_9ENTE</name>
<feature type="domain" description="WxL" evidence="3">
    <location>
        <begin position="51"/>
        <end position="249"/>
    </location>
</feature>
<feature type="compositionally biased region" description="Acidic residues" evidence="1">
    <location>
        <begin position="44"/>
        <end position="68"/>
    </location>
</feature>
<reference evidence="4 5" key="1">
    <citation type="submission" date="2024-02" db="EMBL/GenBank/DDBJ databases">
        <title>The Genome Sequence of Enterococcus sp. DIV0159.</title>
        <authorList>
            <person name="Earl A."/>
            <person name="Manson A."/>
            <person name="Gilmore M."/>
            <person name="Sanders J."/>
            <person name="Shea T."/>
            <person name="Howe W."/>
            <person name="Livny J."/>
            <person name="Cuomo C."/>
            <person name="Neafsey D."/>
            <person name="Birren B."/>
        </authorList>
    </citation>
    <scope>NUCLEOTIDE SEQUENCE [LARGE SCALE GENOMIC DNA]</scope>
    <source>
        <strain evidence="4 5">665A</strain>
    </source>
</reference>
<evidence type="ECO:0000259" key="3">
    <source>
        <dbReference type="Pfam" id="PF13731"/>
    </source>
</evidence>
<evidence type="ECO:0000313" key="4">
    <source>
        <dbReference type="EMBL" id="MEO1769326.1"/>
    </source>
</evidence>
<accession>A0ABV0EL14</accession>
<keyword evidence="2" id="KW-0732">Signal</keyword>
<dbReference type="InterPro" id="IPR027994">
    <property type="entry name" value="WxL_dom"/>
</dbReference>